<protein>
    <submittedName>
        <fullName evidence="2">Uncharacterized protein</fullName>
    </submittedName>
</protein>
<evidence type="ECO:0000313" key="3">
    <source>
        <dbReference type="Proteomes" id="UP000235925"/>
    </source>
</evidence>
<keyword evidence="1" id="KW-0472">Membrane</keyword>
<comment type="caution">
    <text evidence="2">The sequence shown here is derived from an EMBL/GenBank/DDBJ whole genome shotgun (WGS) entry which is preliminary data.</text>
</comment>
<proteinExistence type="predicted"/>
<feature type="transmembrane region" description="Helical" evidence="1">
    <location>
        <begin position="45"/>
        <end position="67"/>
    </location>
</feature>
<dbReference type="EMBL" id="POUN01000006">
    <property type="protein sequence ID" value="PNF79060.1"/>
    <property type="molecule type" value="Genomic_DNA"/>
</dbReference>
<keyword evidence="1" id="KW-0812">Transmembrane</keyword>
<gene>
    <name evidence="2" type="ORF">CXK92_19300</name>
</gene>
<name>A0A2N8RXE8_STUST</name>
<evidence type="ECO:0000256" key="1">
    <source>
        <dbReference type="SAM" id="Phobius"/>
    </source>
</evidence>
<keyword evidence="1" id="KW-1133">Transmembrane helix</keyword>
<dbReference type="AlphaFoldDB" id="A0A2N8RXE8"/>
<reference evidence="2 3" key="1">
    <citation type="submission" date="2018-01" db="EMBL/GenBank/DDBJ databases">
        <title>Denitrification phenotypes of diverse strains of Pseudomonas stutzeri.</title>
        <authorList>
            <person name="Milligan D.A."/>
            <person name="Bergaust L."/>
            <person name="Bakken L.R."/>
            <person name="Frostegard A."/>
        </authorList>
    </citation>
    <scope>NUCLEOTIDE SEQUENCE [LARGE SCALE GENOMIC DNA]</scope>
    <source>
        <strain evidence="2 3">KC</strain>
    </source>
</reference>
<accession>A0A2N8RXE8</accession>
<organism evidence="2 3">
    <name type="scientific">Stutzerimonas stutzeri</name>
    <name type="common">Pseudomonas stutzeri</name>
    <dbReference type="NCBI Taxonomy" id="316"/>
    <lineage>
        <taxon>Bacteria</taxon>
        <taxon>Pseudomonadati</taxon>
        <taxon>Pseudomonadota</taxon>
        <taxon>Gammaproteobacteria</taxon>
        <taxon>Pseudomonadales</taxon>
        <taxon>Pseudomonadaceae</taxon>
        <taxon>Stutzerimonas</taxon>
    </lineage>
</organism>
<sequence length="98" mass="10920">MRLQMTIFETFMFGVAGGVLPEVYALYNLRHSWLSEQPSWVKSKFYWIMTLAMIALGGGTAALYAYIGIKLNALMAIHLGLATPVLIQTALKEKPKVN</sequence>
<evidence type="ECO:0000313" key="2">
    <source>
        <dbReference type="EMBL" id="PNF79060.1"/>
    </source>
</evidence>
<dbReference type="Proteomes" id="UP000235925">
    <property type="component" value="Unassembled WGS sequence"/>
</dbReference>
<feature type="transmembrane region" description="Helical" evidence="1">
    <location>
        <begin position="6"/>
        <end position="24"/>
    </location>
</feature>